<gene>
    <name evidence="3" type="ORF">SDC9_70398</name>
</gene>
<keyword evidence="2" id="KW-1133">Transmembrane helix</keyword>
<evidence type="ECO:0000256" key="1">
    <source>
        <dbReference type="SAM" id="MobiDB-lite"/>
    </source>
</evidence>
<name>A0A644Y7L0_9ZZZZ</name>
<evidence type="ECO:0000313" key="3">
    <source>
        <dbReference type="EMBL" id="MPM23921.1"/>
    </source>
</evidence>
<dbReference type="AlphaFoldDB" id="A0A644Y7L0"/>
<sequence length="223" mass="24815">MIAIEGEGMANGRNEESREMQKLRRARRSMTYIVRTLLLIILACIVCIGAFLTAERVSNLYILASEGMALRADCVIADGAKNDLEEYFTLTFLDNDPAMTDTTYSNYTITNYNYDLTIEKIFVLPWSTSATVTAVERVSLNGNINADQLGEGQNASDFPVPEWTPVRYKIKFINVNSRWYISELTVVEKNPPQTNIGTPDPNESPIPAATPTPKPTENPIATP</sequence>
<feature type="transmembrane region" description="Helical" evidence="2">
    <location>
        <begin position="32"/>
        <end position="52"/>
    </location>
</feature>
<organism evidence="3">
    <name type="scientific">bioreactor metagenome</name>
    <dbReference type="NCBI Taxonomy" id="1076179"/>
    <lineage>
        <taxon>unclassified sequences</taxon>
        <taxon>metagenomes</taxon>
        <taxon>ecological metagenomes</taxon>
    </lineage>
</organism>
<accession>A0A644Y7L0</accession>
<reference evidence="3" key="1">
    <citation type="submission" date="2019-08" db="EMBL/GenBank/DDBJ databases">
        <authorList>
            <person name="Kucharzyk K."/>
            <person name="Murdoch R.W."/>
            <person name="Higgins S."/>
            <person name="Loffler F."/>
        </authorList>
    </citation>
    <scope>NUCLEOTIDE SEQUENCE</scope>
</reference>
<feature type="compositionally biased region" description="Pro residues" evidence="1">
    <location>
        <begin position="202"/>
        <end position="223"/>
    </location>
</feature>
<comment type="caution">
    <text evidence="3">The sequence shown here is derived from an EMBL/GenBank/DDBJ whole genome shotgun (WGS) entry which is preliminary data.</text>
</comment>
<protein>
    <submittedName>
        <fullName evidence="3">Uncharacterized protein</fullName>
    </submittedName>
</protein>
<evidence type="ECO:0000256" key="2">
    <source>
        <dbReference type="SAM" id="Phobius"/>
    </source>
</evidence>
<dbReference type="EMBL" id="VSSQ01004143">
    <property type="protein sequence ID" value="MPM23921.1"/>
    <property type="molecule type" value="Genomic_DNA"/>
</dbReference>
<proteinExistence type="predicted"/>
<keyword evidence="2" id="KW-0812">Transmembrane</keyword>
<keyword evidence="2" id="KW-0472">Membrane</keyword>
<feature type="region of interest" description="Disordered" evidence="1">
    <location>
        <begin position="190"/>
        <end position="223"/>
    </location>
</feature>